<gene>
    <name evidence="1" type="ORF">I6H06_12890</name>
</gene>
<dbReference type="AlphaFoldDB" id="A0AAQ0BUN2"/>
<dbReference type="GeneID" id="45698351"/>
<accession>A0AAQ0BUN2</accession>
<reference evidence="1 2" key="1">
    <citation type="submission" date="2020-12" db="EMBL/GenBank/DDBJ databases">
        <title>FDA dAtabase for Regulatory Grade micrObial Sequences (FDA-ARGOS): Supporting development and validation of Infectious Disease Dx tests.</title>
        <authorList>
            <person name="Minogue T."/>
            <person name="Wolcott M."/>
            <person name="Wasieloski L."/>
            <person name="Aguilar W."/>
            <person name="Moore D."/>
            <person name="Jaissle J."/>
            <person name="Tallon L."/>
            <person name="Sadzewicz L."/>
            <person name="Zhao X."/>
            <person name="Boylan J."/>
            <person name="Ott S."/>
            <person name="Bowen H."/>
            <person name="Vavikolanu K."/>
            <person name="Mehta A."/>
            <person name="Aluvathingal J."/>
            <person name="Nadendla S."/>
            <person name="Yan Y."/>
            <person name="Sichtig H."/>
        </authorList>
    </citation>
    <scope>NUCLEOTIDE SEQUENCE [LARGE SCALE GENOMIC DNA]</scope>
    <source>
        <strain evidence="1 2">FDAARGOS_949</strain>
    </source>
</reference>
<proteinExistence type="predicted"/>
<dbReference type="EMBL" id="CP065601">
    <property type="protein sequence ID" value="QPQ93176.1"/>
    <property type="molecule type" value="Genomic_DNA"/>
</dbReference>
<evidence type="ECO:0000313" key="1">
    <source>
        <dbReference type="EMBL" id="QPQ93176.1"/>
    </source>
</evidence>
<sequence>MSTGLMTPEDLVKVTHKKRYSAQAKWFKAQYGVDVPQRTDGSIVLTWETLDALAEAKLGIRAVDRRIDASPDRPPIHVLRKA</sequence>
<evidence type="ECO:0000313" key="2">
    <source>
        <dbReference type="Proteomes" id="UP000594892"/>
    </source>
</evidence>
<protein>
    <submittedName>
        <fullName evidence="1">DUF4224 domain-containing protein</fullName>
    </submittedName>
</protein>
<organism evidence="1 2">
    <name type="scientific">Burkholderia glumae</name>
    <name type="common">Pseudomonas glumae</name>
    <dbReference type="NCBI Taxonomy" id="337"/>
    <lineage>
        <taxon>Bacteria</taxon>
        <taxon>Pseudomonadati</taxon>
        <taxon>Pseudomonadota</taxon>
        <taxon>Betaproteobacteria</taxon>
        <taxon>Burkholderiales</taxon>
        <taxon>Burkholderiaceae</taxon>
        <taxon>Burkholderia</taxon>
    </lineage>
</organism>
<name>A0AAQ0BUN2_BURGL</name>
<dbReference type="RefSeq" id="WP_015876071.1">
    <property type="nucleotide sequence ID" value="NZ_CP021074.1"/>
</dbReference>
<dbReference type="Proteomes" id="UP000594892">
    <property type="component" value="Chromosome 2"/>
</dbReference>